<gene>
    <name evidence="2" type="ORF">Ga0074812_15130</name>
</gene>
<dbReference type="Gene3D" id="3.40.50.720">
    <property type="entry name" value="NAD(P)-binding Rossmann-like Domain"/>
    <property type="match status" value="1"/>
</dbReference>
<evidence type="ECO:0000256" key="1">
    <source>
        <dbReference type="ARBA" id="ARBA00006484"/>
    </source>
</evidence>
<keyword evidence="3" id="KW-1185">Reference proteome</keyword>
<dbReference type="Pfam" id="PF13561">
    <property type="entry name" value="adh_short_C2"/>
    <property type="match status" value="1"/>
</dbReference>
<dbReference type="Proteomes" id="UP000198802">
    <property type="component" value="Unassembled WGS sequence"/>
</dbReference>
<dbReference type="PRINTS" id="PR00081">
    <property type="entry name" value="GDHRDH"/>
</dbReference>
<dbReference type="InterPro" id="IPR036291">
    <property type="entry name" value="NAD(P)-bd_dom_sf"/>
</dbReference>
<dbReference type="EMBL" id="FAOZ01000051">
    <property type="protein sequence ID" value="CUU60969.1"/>
    <property type="molecule type" value="Genomic_DNA"/>
</dbReference>
<dbReference type="RefSeq" id="WP_091286600.1">
    <property type="nucleotide sequence ID" value="NZ_FAOZ01000051.1"/>
</dbReference>
<organism evidence="2 3">
    <name type="scientific">Parafrankia irregularis</name>
    <dbReference type="NCBI Taxonomy" id="795642"/>
    <lineage>
        <taxon>Bacteria</taxon>
        <taxon>Bacillati</taxon>
        <taxon>Actinomycetota</taxon>
        <taxon>Actinomycetes</taxon>
        <taxon>Frankiales</taxon>
        <taxon>Frankiaceae</taxon>
        <taxon>Parafrankia</taxon>
    </lineage>
</organism>
<dbReference type="InterPro" id="IPR002347">
    <property type="entry name" value="SDR_fam"/>
</dbReference>
<proteinExistence type="inferred from homology"/>
<dbReference type="SUPFAM" id="SSF51735">
    <property type="entry name" value="NAD(P)-binding Rossmann-fold domains"/>
    <property type="match status" value="1"/>
</dbReference>
<reference evidence="3" key="1">
    <citation type="submission" date="2015-11" db="EMBL/GenBank/DDBJ databases">
        <authorList>
            <person name="Varghese N."/>
        </authorList>
    </citation>
    <scope>NUCLEOTIDE SEQUENCE [LARGE SCALE GENOMIC DNA]</scope>
    <source>
        <strain evidence="3">DSM 45899</strain>
    </source>
</reference>
<accession>A0A0S4R0H8</accession>
<name>A0A0S4R0H8_9ACTN</name>
<dbReference type="Pfam" id="PF00106">
    <property type="entry name" value="adh_short"/>
    <property type="match status" value="1"/>
</dbReference>
<evidence type="ECO:0000313" key="2">
    <source>
        <dbReference type="EMBL" id="CUU60969.1"/>
    </source>
</evidence>
<protein>
    <submittedName>
        <fullName evidence="2">NAD(P)-dependent dehydrogenase, short-chain alcohol dehydrogenase family</fullName>
    </submittedName>
</protein>
<dbReference type="AlphaFoldDB" id="A0A0S4R0H8"/>
<sequence length="284" mass="30629">MAELDGLGYRDRTVVVTGCTSGMGQAVAEILGELGARVHAVGRREPSVTHAAFYPTDLAEPEQIVSTAEVLGQVGPIDYLFNCAGVPHMIGGPLHCMLVNYIGTRFLTERLLASLADGAGIANVASNAGMGWQRRLPDILDLLAVNDPVQARAWCEQHMDVVADGYSLSKETLIVWTLRQAVTWGHERGIRATCIAPGPTRTAFMDEAVRDMGQAFFDRLPYPTLGRMTTPQEQAWPMILLNSPLNVAGSGNVLYTDQAVAGGMLTGMIDTSVFRRDPVEETAT</sequence>
<dbReference type="PANTHER" id="PTHR42760">
    <property type="entry name" value="SHORT-CHAIN DEHYDROGENASES/REDUCTASES FAMILY MEMBER"/>
    <property type="match status" value="1"/>
</dbReference>
<dbReference type="GO" id="GO:0016616">
    <property type="term" value="F:oxidoreductase activity, acting on the CH-OH group of donors, NAD or NADP as acceptor"/>
    <property type="evidence" value="ECO:0007669"/>
    <property type="project" value="TreeGrafter"/>
</dbReference>
<comment type="similarity">
    <text evidence="1">Belongs to the short-chain dehydrogenases/reductases (SDR) family.</text>
</comment>
<evidence type="ECO:0000313" key="3">
    <source>
        <dbReference type="Proteomes" id="UP000198802"/>
    </source>
</evidence>